<gene>
    <name evidence="2" type="ORF">ACFY1D_03745</name>
</gene>
<feature type="transmembrane region" description="Helical" evidence="1">
    <location>
        <begin position="32"/>
        <end position="52"/>
    </location>
</feature>
<comment type="caution">
    <text evidence="2">The sequence shown here is derived from an EMBL/GenBank/DDBJ whole genome shotgun (WGS) entry which is preliminary data.</text>
</comment>
<dbReference type="EMBL" id="JBIAWJ010000001">
    <property type="protein sequence ID" value="MFF4520574.1"/>
    <property type="molecule type" value="Genomic_DNA"/>
</dbReference>
<keyword evidence="1" id="KW-1133">Transmembrane helix</keyword>
<keyword evidence="1" id="KW-0472">Membrane</keyword>
<protein>
    <recommendedName>
        <fullName evidence="4">Secreted protein</fullName>
    </recommendedName>
</protein>
<name>A0ABW6UAW0_9ACTN</name>
<evidence type="ECO:0000256" key="1">
    <source>
        <dbReference type="SAM" id="Phobius"/>
    </source>
</evidence>
<proteinExistence type="predicted"/>
<evidence type="ECO:0000313" key="2">
    <source>
        <dbReference type="EMBL" id="MFF4520574.1"/>
    </source>
</evidence>
<accession>A0ABW6UAW0</accession>
<evidence type="ECO:0000313" key="3">
    <source>
        <dbReference type="Proteomes" id="UP001602058"/>
    </source>
</evidence>
<keyword evidence="3" id="KW-1185">Reference proteome</keyword>
<reference evidence="2 3" key="1">
    <citation type="submission" date="2024-10" db="EMBL/GenBank/DDBJ databases">
        <title>The Natural Products Discovery Center: Release of the First 8490 Sequenced Strains for Exploring Actinobacteria Biosynthetic Diversity.</title>
        <authorList>
            <person name="Kalkreuter E."/>
            <person name="Kautsar S.A."/>
            <person name="Yang D."/>
            <person name="Bader C.D."/>
            <person name="Teijaro C.N."/>
            <person name="Fluegel L."/>
            <person name="Davis C.M."/>
            <person name="Simpson J.R."/>
            <person name="Lauterbach L."/>
            <person name="Steele A.D."/>
            <person name="Gui C."/>
            <person name="Meng S."/>
            <person name="Li G."/>
            <person name="Viehrig K."/>
            <person name="Ye F."/>
            <person name="Su P."/>
            <person name="Kiefer A.F."/>
            <person name="Nichols A."/>
            <person name="Cepeda A.J."/>
            <person name="Yan W."/>
            <person name="Fan B."/>
            <person name="Jiang Y."/>
            <person name="Adhikari A."/>
            <person name="Zheng C.-J."/>
            <person name="Schuster L."/>
            <person name="Cowan T.M."/>
            <person name="Smanski M.J."/>
            <person name="Chevrette M.G."/>
            <person name="De Carvalho L.P.S."/>
            <person name="Shen B."/>
        </authorList>
    </citation>
    <scope>NUCLEOTIDE SEQUENCE [LARGE SCALE GENOMIC DNA]</scope>
    <source>
        <strain evidence="2 3">NPDC001390</strain>
    </source>
</reference>
<sequence length="321" mass="35955">MARNSDGQWPHRIDSLRRELQGRNLVRRHHKAAVAVAGIATICAAVAGLTHAQPQISPQRPDALSEGEKDLLHEAEETLTRSCMAGKGFKTWVVPRRPVPDDREFPYVIDDVAWASRHGYGSDILTQRAKVRVSDPNRQYFAGLTSPERQRALDALHGEKSGKRISVKSPNGMTFSRVDGGCTADAQKALYGDLETWFRVLTVTDALETLRSSMTAGDAEFAKSVKDWSACMHARGLPYKTPQEARAAFLNSHRRISREREIRAAVTEARCAESSGLSRTIHRLDEQHGKRLRQQYQDEVRTRLRMENEALPHARAAVRSS</sequence>
<evidence type="ECO:0008006" key="4">
    <source>
        <dbReference type="Google" id="ProtNLM"/>
    </source>
</evidence>
<dbReference type="RefSeq" id="WP_387883373.1">
    <property type="nucleotide sequence ID" value="NZ_JBIAWJ010000001.1"/>
</dbReference>
<keyword evidence="1" id="KW-0812">Transmembrane</keyword>
<organism evidence="2 3">
    <name type="scientific">Streptomyces bluensis</name>
    <dbReference type="NCBI Taxonomy" id="33897"/>
    <lineage>
        <taxon>Bacteria</taxon>
        <taxon>Bacillati</taxon>
        <taxon>Actinomycetota</taxon>
        <taxon>Actinomycetes</taxon>
        <taxon>Kitasatosporales</taxon>
        <taxon>Streptomycetaceae</taxon>
        <taxon>Streptomyces</taxon>
    </lineage>
</organism>
<dbReference type="Proteomes" id="UP001602058">
    <property type="component" value="Unassembled WGS sequence"/>
</dbReference>